<dbReference type="Proteomes" id="UP000050795">
    <property type="component" value="Unassembled WGS sequence"/>
</dbReference>
<proteinExistence type="predicted"/>
<name>A0AA85JAJ6_TRIRE</name>
<feature type="transmembrane region" description="Helical" evidence="1">
    <location>
        <begin position="43"/>
        <end position="66"/>
    </location>
</feature>
<accession>A0AA85JAJ6</accession>
<evidence type="ECO:0000313" key="4">
    <source>
        <dbReference type="WBParaSite" id="TREG1_135870.3"/>
    </source>
</evidence>
<evidence type="ECO:0000313" key="3">
    <source>
        <dbReference type="WBParaSite" id="TREG1_135870.2"/>
    </source>
</evidence>
<sequence length="77" mass="8713">MNNEYIFSVIELLLLISKIYLFYITVVQSNSTSDAEPEDSQFFGLTSGIALTIGSQIWSFLSGCFLSMENLEKLFFP</sequence>
<organism evidence="2 3">
    <name type="scientific">Trichobilharzia regenti</name>
    <name type="common">Nasal bird schistosome</name>
    <dbReference type="NCBI Taxonomy" id="157069"/>
    <lineage>
        <taxon>Eukaryota</taxon>
        <taxon>Metazoa</taxon>
        <taxon>Spiralia</taxon>
        <taxon>Lophotrochozoa</taxon>
        <taxon>Platyhelminthes</taxon>
        <taxon>Trematoda</taxon>
        <taxon>Digenea</taxon>
        <taxon>Strigeidida</taxon>
        <taxon>Schistosomatoidea</taxon>
        <taxon>Schistosomatidae</taxon>
        <taxon>Trichobilharzia</taxon>
    </lineage>
</organism>
<evidence type="ECO:0000313" key="2">
    <source>
        <dbReference type="Proteomes" id="UP000050795"/>
    </source>
</evidence>
<reference evidence="3 4" key="2">
    <citation type="submission" date="2023-11" db="UniProtKB">
        <authorList>
            <consortium name="WormBaseParasite"/>
        </authorList>
    </citation>
    <scope>IDENTIFICATION</scope>
</reference>
<feature type="transmembrane region" description="Helical" evidence="1">
    <location>
        <begin position="5"/>
        <end position="23"/>
    </location>
</feature>
<dbReference type="WBParaSite" id="TREG1_135870.3">
    <property type="protein sequence ID" value="TREG1_135870.3"/>
    <property type="gene ID" value="TREG1_135870"/>
</dbReference>
<keyword evidence="1" id="KW-1133">Transmembrane helix</keyword>
<protein>
    <submittedName>
        <fullName evidence="3 4">Uncharacterized protein</fullName>
    </submittedName>
</protein>
<dbReference type="WBParaSite" id="TREG1_135870.2">
    <property type="protein sequence ID" value="TREG1_135870.2"/>
    <property type="gene ID" value="TREG1_135870"/>
</dbReference>
<dbReference type="AlphaFoldDB" id="A0AA85JAJ6"/>
<keyword evidence="2" id="KW-1185">Reference proteome</keyword>
<evidence type="ECO:0000256" key="1">
    <source>
        <dbReference type="SAM" id="Phobius"/>
    </source>
</evidence>
<keyword evidence="1" id="KW-0472">Membrane</keyword>
<keyword evidence="1" id="KW-0812">Transmembrane</keyword>
<reference evidence="2" key="1">
    <citation type="submission" date="2022-06" db="EMBL/GenBank/DDBJ databases">
        <authorList>
            <person name="Berger JAMES D."/>
            <person name="Berger JAMES D."/>
        </authorList>
    </citation>
    <scope>NUCLEOTIDE SEQUENCE [LARGE SCALE GENOMIC DNA]</scope>
</reference>